<reference evidence="3 4" key="1">
    <citation type="submission" date="2020-08" db="EMBL/GenBank/DDBJ databases">
        <title>Genomic Encyclopedia of Type Strains, Phase IV (KMG-IV): sequencing the most valuable type-strain genomes for metagenomic binning, comparative biology and taxonomic classification.</title>
        <authorList>
            <person name="Goeker M."/>
        </authorList>
    </citation>
    <scope>NUCLEOTIDE SEQUENCE [LARGE SCALE GENOMIC DNA]</scope>
    <source>
        <strain evidence="3 4">DSM 23562</strain>
    </source>
</reference>
<feature type="domain" description="AMP-dependent synthetase/ligase" evidence="2">
    <location>
        <begin position="34"/>
        <end position="336"/>
    </location>
</feature>
<dbReference type="AlphaFoldDB" id="A0A7W9SUG6"/>
<dbReference type="RefSeq" id="WP_184202968.1">
    <property type="nucleotide sequence ID" value="NZ_JACHGW010000005.1"/>
</dbReference>
<dbReference type="Gene3D" id="1.20.200.10">
    <property type="entry name" value="Fumarase/aspartase (Central domain)"/>
    <property type="match status" value="1"/>
</dbReference>
<gene>
    <name evidence="3" type="ORF">HNQ39_004884</name>
</gene>
<dbReference type="Gene3D" id="3.40.50.12780">
    <property type="entry name" value="N-terminal domain of ligase-like"/>
    <property type="match status" value="1"/>
</dbReference>
<evidence type="ECO:0000313" key="3">
    <source>
        <dbReference type="EMBL" id="MBB6053052.1"/>
    </source>
</evidence>
<proteinExistence type="predicted"/>
<comment type="caution">
    <text evidence="3">The sequence shown here is derived from an EMBL/GenBank/DDBJ whole genome shotgun (WGS) entry which is preliminary data.</text>
</comment>
<name>A0A7W9SUG6_ARMRO</name>
<accession>A0A7W9SUG6</accession>
<dbReference type="GO" id="GO:0016841">
    <property type="term" value="F:ammonia-lyase activity"/>
    <property type="evidence" value="ECO:0007669"/>
    <property type="project" value="UniProtKB-ARBA"/>
</dbReference>
<protein>
    <submittedName>
        <fullName evidence="3">Histidine ammonia-lyase</fullName>
    </submittedName>
</protein>
<evidence type="ECO:0000256" key="1">
    <source>
        <dbReference type="ARBA" id="ARBA00023239"/>
    </source>
</evidence>
<dbReference type="Proteomes" id="UP000520814">
    <property type="component" value="Unassembled WGS sequence"/>
</dbReference>
<dbReference type="EMBL" id="JACHGW010000005">
    <property type="protein sequence ID" value="MBB6053052.1"/>
    <property type="molecule type" value="Genomic_DNA"/>
</dbReference>
<evidence type="ECO:0000259" key="2">
    <source>
        <dbReference type="Pfam" id="PF00501"/>
    </source>
</evidence>
<dbReference type="InterPro" id="IPR001106">
    <property type="entry name" value="Aromatic_Lyase"/>
</dbReference>
<dbReference type="InterPro" id="IPR000873">
    <property type="entry name" value="AMP-dep_synth/lig_dom"/>
</dbReference>
<evidence type="ECO:0000313" key="4">
    <source>
        <dbReference type="Proteomes" id="UP000520814"/>
    </source>
</evidence>
<sequence length="941" mass="99403">MPLSSLRERLYQRLRGRPYPLFVFAHEATFPAAALWTGARAWTRAFREAGVQPGDRLVLGLPPSAAFVQVVIAALWEGITLVPIGEGGELSALMECTDARWGVALSGEASQGIFIPEGCSGPDPKVAVVPRTPRFSPTPDAALLMRTSGTGGEGRWIALSLAGVLAALDSHLDVLGLPEEESRMLSVLPWHHVFGFVFDLLVGMFSGAEIVRDPAAGRDTAALLALAAEVEPTWLNAVPLTIQRLAQESEGRALLQALKGGVIGGAPIPEALVPLLQTTKLRVGYGQTEASPGIALGEPGSFLGRGYLGQARGCETRQEPDGTLAFRGANVCLGYWDSTQGLVRWEADRWHNTGDLVAPSGDGGWLYQGRIDDGFKLSNGVRVEAGPLEQAVLVKLGDFLDQALLHSPDGATLELLVACKPGRQLPCREHFFEPLGKLAGRLQSVRVLPPSAWVTTPKGTLRRLPTLKSAQYTPLALGPDSRLTCEEIERIASNPALTATLTPAARVAMEQSVGWLEELRRADTPIYGTTTGFGPFVRYGAGSGVAQGAGLIAHLGAGFGDDAPACVVRATLVCRAQNLAQGHSAIRPALLEAYLKLLGEEHIAVPLIGSVGASGDLVPLGHIARVLAERIPLEGREALSLTNGTSFLTAYAALATARAARLLAHAEALTGWLYRTLGCRASALDPRLHRARGHQGQIESAAQIAREAGRFGEFEDKNRPLQEVYSLRCAPQVLGACRENLSHARRIVETELNGVSDNPLFFDGPAVAHGGNFHGQQVAFAADALNAALVQAAVLAERQLDALITPSVTNGHAPLLLAWEPGRHSGLAGAQLTATALVAEMRAHGGPAATLSIPTNGGNQDVVSMGTLAARLAYAQTERLAGVLGILALALTQYAHLQAHDKAPGPPTPPVAGLPEIVGLNEDRPLREDIARLVGHFLTPG</sequence>
<keyword evidence="1 3" id="KW-0456">Lyase</keyword>
<dbReference type="InterPro" id="IPR042099">
    <property type="entry name" value="ANL_N_sf"/>
</dbReference>
<dbReference type="SUPFAM" id="SSF48557">
    <property type="entry name" value="L-aspartase-like"/>
    <property type="match status" value="1"/>
</dbReference>
<dbReference type="PANTHER" id="PTHR10362">
    <property type="entry name" value="HISTIDINE AMMONIA-LYASE"/>
    <property type="match status" value="1"/>
</dbReference>
<dbReference type="SUPFAM" id="SSF56801">
    <property type="entry name" value="Acetyl-CoA synthetase-like"/>
    <property type="match status" value="1"/>
</dbReference>
<dbReference type="Pfam" id="PF00221">
    <property type="entry name" value="Lyase_aromatic"/>
    <property type="match status" value="1"/>
</dbReference>
<dbReference type="InterPro" id="IPR008948">
    <property type="entry name" value="L-Aspartase-like"/>
</dbReference>
<dbReference type="Pfam" id="PF00501">
    <property type="entry name" value="AMP-binding"/>
    <property type="match status" value="1"/>
</dbReference>
<organism evidence="3 4">
    <name type="scientific">Armatimonas rosea</name>
    <dbReference type="NCBI Taxonomy" id="685828"/>
    <lineage>
        <taxon>Bacteria</taxon>
        <taxon>Bacillati</taxon>
        <taxon>Armatimonadota</taxon>
        <taxon>Armatimonadia</taxon>
        <taxon>Armatimonadales</taxon>
        <taxon>Armatimonadaceae</taxon>
        <taxon>Armatimonas</taxon>
    </lineage>
</organism>
<keyword evidence="4" id="KW-1185">Reference proteome</keyword>